<evidence type="ECO:0000313" key="7">
    <source>
        <dbReference type="WBParaSite" id="L893_g18680.t1"/>
    </source>
</evidence>
<dbReference type="GO" id="GO:0005634">
    <property type="term" value="C:nucleus"/>
    <property type="evidence" value="ECO:0007669"/>
    <property type="project" value="UniProtKB-SubCell"/>
</dbReference>
<feature type="region of interest" description="Disordered" evidence="4">
    <location>
        <begin position="157"/>
        <end position="214"/>
    </location>
</feature>
<dbReference type="Pfam" id="PF02437">
    <property type="entry name" value="Ski_Sno_DHD"/>
    <property type="match status" value="1"/>
</dbReference>
<evidence type="ECO:0000256" key="2">
    <source>
        <dbReference type="ARBA" id="ARBA00023242"/>
    </source>
</evidence>
<feature type="compositionally biased region" description="Polar residues" evidence="4">
    <location>
        <begin position="167"/>
        <end position="186"/>
    </location>
</feature>
<dbReference type="PANTHER" id="PTHR12577">
    <property type="entry name" value="DACHSHUND"/>
    <property type="match status" value="1"/>
</dbReference>
<feature type="compositionally biased region" description="Polar residues" evidence="4">
    <location>
        <begin position="109"/>
        <end position="121"/>
    </location>
</feature>
<feature type="region of interest" description="Disordered" evidence="4">
    <location>
        <begin position="280"/>
        <end position="305"/>
    </location>
</feature>
<comment type="subcellular location">
    <subcellularLocation>
        <location evidence="1">Nucleus</location>
    </subcellularLocation>
</comment>
<dbReference type="FunFam" id="3.10.260.20:FF:000001">
    <property type="entry name" value="Dachshund homolog 1"/>
    <property type="match status" value="1"/>
</dbReference>
<dbReference type="GO" id="GO:0005667">
    <property type="term" value="C:transcription regulator complex"/>
    <property type="evidence" value="ECO:0007669"/>
    <property type="project" value="TreeGrafter"/>
</dbReference>
<dbReference type="InterPro" id="IPR003380">
    <property type="entry name" value="SKI/SNO/DAC"/>
</dbReference>
<evidence type="ECO:0000256" key="4">
    <source>
        <dbReference type="SAM" id="MobiDB-lite"/>
    </source>
</evidence>
<dbReference type="Gene3D" id="3.10.260.20">
    <property type="entry name" value="Ski"/>
    <property type="match status" value="1"/>
</dbReference>
<name>A0A1I7YQF0_9BILA</name>
<accession>A0A1I7YQF0</accession>
<evidence type="ECO:0000256" key="3">
    <source>
        <dbReference type="ARBA" id="ARBA00038192"/>
    </source>
</evidence>
<dbReference type="SUPFAM" id="SSF46955">
    <property type="entry name" value="Putative DNA-binding domain"/>
    <property type="match status" value="1"/>
</dbReference>
<dbReference type="PANTHER" id="PTHR12577:SF6">
    <property type="entry name" value="DACHSHUND, ISOFORM B"/>
    <property type="match status" value="1"/>
</dbReference>
<evidence type="ECO:0000256" key="1">
    <source>
        <dbReference type="ARBA" id="ARBA00004123"/>
    </source>
</evidence>
<sequence length="305" mass="34535">MICLPQVFELFLKKYVGGMHTVYTKLKRLNIEPLICNVEQVRALRSLGAIQPGVNRCKLINRDDFDKLYDDCTNACARPGRPPKRSPHEDWGQIAKKEPRYDSGFEHSSFGSSQTNLTADSMASPPPPSSTANPMQLFGNLFSFGAPQLLMQQMMAAVAQQQPQPRQNPFSNESSAFLSQNCNSLDDTLDEEGEEEEEVDGGPHSSMSSALEDNKSDEPWTIIHYDSQDSPDALNHSSAKFLPRHRWRPLPSHDLQCLQRLRFQPIKWRPEPHHKVRRISLGETPIGTGRERPYLLGPLRAPQRH</sequence>
<dbReference type="GO" id="GO:0000981">
    <property type="term" value="F:DNA-binding transcription factor activity, RNA polymerase II-specific"/>
    <property type="evidence" value="ECO:0007669"/>
    <property type="project" value="TreeGrafter"/>
</dbReference>
<dbReference type="WBParaSite" id="L893_g18680.t1">
    <property type="protein sequence ID" value="L893_g18680.t1"/>
    <property type="gene ID" value="L893_g18680"/>
</dbReference>
<comment type="similarity">
    <text evidence="3">Belongs to the DACH/dachshund family.</text>
</comment>
<keyword evidence="6" id="KW-1185">Reference proteome</keyword>
<proteinExistence type="inferred from homology"/>
<feature type="region of interest" description="Disordered" evidence="4">
    <location>
        <begin position="101"/>
        <end position="136"/>
    </location>
</feature>
<organism evidence="6 7">
    <name type="scientific">Steinernema glaseri</name>
    <dbReference type="NCBI Taxonomy" id="37863"/>
    <lineage>
        <taxon>Eukaryota</taxon>
        <taxon>Metazoa</taxon>
        <taxon>Ecdysozoa</taxon>
        <taxon>Nematoda</taxon>
        <taxon>Chromadorea</taxon>
        <taxon>Rhabditida</taxon>
        <taxon>Tylenchina</taxon>
        <taxon>Panagrolaimomorpha</taxon>
        <taxon>Strongyloidoidea</taxon>
        <taxon>Steinernematidae</taxon>
        <taxon>Steinernema</taxon>
    </lineage>
</organism>
<reference evidence="7" key="1">
    <citation type="submission" date="2016-11" db="UniProtKB">
        <authorList>
            <consortium name="WormBaseParasite"/>
        </authorList>
    </citation>
    <scope>IDENTIFICATION</scope>
</reference>
<keyword evidence="2" id="KW-0539">Nucleus</keyword>
<dbReference type="Proteomes" id="UP000095287">
    <property type="component" value="Unplaced"/>
</dbReference>
<dbReference type="InterPro" id="IPR009061">
    <property type="entry name" value="DNA-bd_dom_put_sf"/>
</dbReference>
<feature type="domain" description="SKI/SNO/DAC" evidence="5">
    <location>
        <begin position="1"/>
        <end position="74"/>
    </location>
</feature>
<feature type="compositionally biased region" description="Acidic residues" evidence="4">
    <location>
        <begin position="187"/>
        <end position="200"/>
    </location>
</feature>
<evidence type="ECO:0000259" key="5">
    <source>
        <dbReference type="Pfam" id="PF02437"/>
    </source>
</evidence>
<protein>
    <submittedName>
        <fullName evidence="7">Ski_Sno domain-containing protein</fullName>
    </submittedName>
</protein>
<dbReference type="GO" id="GO:0000978">
    <property type="term" value="F:RNA polymerase II cis-regulatory region sequence-specific DNA binding"/>
    <property type="evidence" value="ECO:0007669"/>
    <property type="project" value="TreeGrafter"/>
</dbReference>
<dbReference type="AlphaFoldDB" id="A0A1I7YQF0"/>
<dbReference type="InterPro" id="IPR052417">
    <property type="entry name" value="Dachshund_domain"/>
</dbReference>
<evidence type="ECO:0000313" key="6">
    <source>
        <dbReference type="Proteomes" id="UP000095287"/>
    </source>
</evidence>
<dbReference type="InterPro" id="IPR037000">
    <property type="entry name" value="Ski_DNA-bd_sf"/>
</dbReference>